<evidence type="ECO:0000259" key="7">
    <source>
        <dbReference type="SMART" id="SM00499"/>
    </source>
</evidence>
<evidence type="ECO:0000256" key="2">
    <source>
        <dbReference type="ARBA" id="ARBA00022729"/>
    </source>
</evidence>
<dbReference type="PANTHER" id="PTHR33044">
    <property type="entry name" value="BIFUNCTIONAL INHIBITOR/LIPID-TRANSFER PROTEIN/SEED STORAGE 2S ALBUMIN SUPERFAMILY PROTEIN-RELATED"/>
    <property type="match status" value="1"/>
</dbReference>
<keyword evidence="3" id="KW-1015">Disulfide bond</keyword>
<dbReference type="InterPro" id="IPR036312">
    <property type="entry name" value="Bifun_inhib/LTP/seed_sf"/>
</dbReference>
<dbReference type="InterPro" id="IPR043325">
    <property type="entry name" value="LTSS"/>
</dbReference>
<feature type="transmembrane region" description="Helical" evidence="5">
    <location>
        <begin position="158"/>
        <end position="181"/>
    </location>
</feature>
<gene>
    <name evidence="8" type="ORF">Sjap_023286</name>
</gene>
<keyword evidence="2 6" id="KW-0732">Signal</keyword>
<dbReference type="InterPro" id="IPR000528">
    <property type="entry name" value="Plant_nsLTP"/>
</dbReference>
<dbReference type="SMART" id="SM00499">
    <property type="entry name" value="AAI"/>
    <property type="match status" value="1"/>
</dbReference>
<feature type="signal peptide" evidence="6">
    <location>
        <begin position="1"/>
        <end position="23"/>
    </location>
</feature>
<evidence type="ECO:0000256" key="3">
    <source>
        <dbReference type="ARBA" id="ARBA00023157"/>
    </source>
</evidence>
<dbReference type="Pfam" id="PF14368">
    <property type="entry name" value="LTP_2"/>
    <property type="match status" value="1"/>
</dbReference>
<protein>
    <recommendedName>
        <fullName evidence="7">Bifunctional inhibitor/plant lipid transfer protein/seed storage helical domain-containing protein</fullName>
    </recommendedName>
</protein>
<keyword evidence="5" id="KW-0812">Transmembrane</keyword>
<dbReference type="GO" id="GO:0006869">
    <property type="term" value="P:lipid transport"/>
    <property type="evidence" value="ECO:0007669"/>
    <property type="project" value="InterPro"/>
</dbReference>
<reference evidence="8 9" key="1">
    <citation type="submission" date="2024-01" db="EMBL/GenBank/DDBJ databases">
        <title>Genome assemblies of Stephania.</title>
        <authorList>
            <person name="Yang L."/>
        </authorList>
    </citation>
    <scope>NUCLEOTIDE SEQUENCE [LARGE SCALE GENOMIC DNA]</scope>
    <source>
        <strain evidence="8">QJT</strain>
        <tissue evidence="8">Leaf</tissue>
    </source>
</reference>
<dbReference type="InterPro" id="IPR016140">
    <property type="entry name" value="Bifunc_inhib/LTP/seed_store"/>
</dbReference>
<evidence type="ECO:0000256" key="1">
    <source>
        <dbReference type="ARBA" id="ARBA00009748"/>
    </source>
</evidence>
<feature type="chain" id="PRO_5042895839" description="Bifunctional inhibitor/plant lipid transfer protein/seed storage helical domain-containing protein" evidence="6">
    <location>
        <begin position="24"/>
        <end position="186"/>
    </location>
</feature>
<evidence type="ECO:0000313" key="9">
    <source>
        <dbReference type="Proteomes" id="UP001417504"/>
    </source>
</evidence>
<comment type="caution">
    <text evidence="8">The sequence shown here is derived from an EMBL/GenBank/DDBJ whole genome shotgun (WGS) entry which is preliminary data.</text>
</comment>
<accession>A0AAP0EBD8</accession>
<dbReference type="Proteomes" id="UP001417504">
    <property type="component" value="Unassembled WGS sequence"/>
</dbReference>
<feature type="domain" description="Bifunctional inhibitor/plant lipid transfer protein/seed storage helical" evidence="7">
    <location>
        <begin position="31"/>
        <end position="111"/>
    </location>
</feature>
<evidence type="ECO:0000313" key="8">
    <source>
        <dbReference type="EMBL" id="KAK9090109.1"/>
    </source>
</evidence>
<dbReference type="PRINTS" id="PR00382">
    <property type="entry name" value="LIPIDTRNSFER"/>
</dbReference>
<dbReference type="SUPFAM" id="SSF47699">
    <property type="entry name" value="Bifunctional inhibitor/lipid-transfer protein/seed storage 2S albumin"/>
    <property type="match status" value="1"/>
</dbReference>
<sequence>MRPSQFLVFHLFLVALMIDLAFSATPIETRCGNEFTKVASCLDYGTGKAAQPSTDCCNIVKDIRIKDPACLCFVIQQTHSGRAELKNLGLQEARILQLPSACGINTTLSDCIKLLNLSPSSPDYDFFSNSTKATLTPATATPSPAKDNDSTGYMHKPYLSVTAMIAVATAIFISLSPAWFLTTYFF</sequence>
<evidence type="ECO:0000256" key="6">
    <source>
        <dbReference type="SAM" id="SignalP"/>
    </source>
</evidence>
<name>A0AAP0EBD8_9MAGN</name>
<keyword evidence="9" id="KW-1185">Reference proteome</keyword>
<evidence type="ECO:0000256" key="5">
    <source>
        <dbReference type="SAM" id="Phobius"/>
    </source>
</evidence>
<keyword evidence="4" id="KW-0325">Glycoprotein</keyword>
<evidence type="ECO:0000256" key="4">
    <source>
        <dbReference type="ARBA" id="ARBA00023180"/>
    </source>
</evidence>
<organism evidence="8 9">
    <name type="scientific">Stephania japonica</name>
    <dbReference type="NCBI Taxonomy" id="461633"/>
    <lineage>
        <taxon>Eukaryota</taxon>
        <taxon>Viridiplantae</taxon>
        <taxon>Streptophyta</taxon>
        <taxon>Embryophyta</taxon>
        <taxon>Tracheophyta</taxon>
        <taxon>Spermatophyta</taxon>
        <taxon>Magnoliopsida</taxon>
        <taxon>Ranunculales</taxon>
        <taxon>Menispermaceae</taxon>
        <taxon>Menispermoideae</taxon>
        <taxon>Cissampelideae</taxon>
        <taxon>Stephania</taxon>
    </lineage>
</organism>
<dbReference type="Gene3D" id="1.10.110.10">
    <property type="entry name" value="Plant lipid-transfer and hydrophobic proteins"/>
    <property type="match status" value="1"/>
</dbReference>
<dbReference type="EMBL" id="JBBNAE010000010">
    <property type="protein sequence ID" value="KAK9090109.1"/>
    <property type="molecule type" value="Genomic_DNA"/>
</dbReference>
<proteinExistence type="inferred from homology"/>
<dbReference type="GO" id="GO:0008289">
    <property type="term" value="F:lipid binding"/>
    <property type="evidence" value="ECO:0007669"/>
    <property type="project" value="InterPro"/>
</dbReference>
<keyword evidence="5" id="KW-0472">Membrane</keyword>
<dbReference type="AlphaFoldDB" id="A0AAP0EBD8"/>
<comment type="similarity">
    <text evidence="1">Belongs to the plant LTP family.</text>
</comment>
<dbReference type="CDD" id="cd00010">
    <property type="entry name" value="AAI_LTSS"/>
    <property type="match status" value="1"/>
</dbReference>
<keyword evidence="5" id="KW-1133">Transmembrane helix</keyword>